<protein>
    <submittedName>
        <fullName evidence="4">Acetyltransferase</fullName>
    </submittedName>
</protein>
<dbReference type="GO" id="GO:0008374">
    <property type="term" value="F:O-acyltransferase activity"/>
    <property type="evidence" value="ECO:0007669"/>
    <property type="project" value="TreeGrafter"/>
</dbReference>
<dbReference type="Pfam" id="PF14602">
    <property type="entry name" value="Hexapep_2"/>
    <property type="match status" value="1"/>
</dbReference>
<keyword evidence="5" id="KW-1185">Reference proteome</keyword>
<evidence type="ECO:0000313" key="5">
    <source>
        <dbReference type="Proteomes" id="UP000182015"/>
    </source>
</evidence>
<name>A0A1L8MMJ5_9STRE</name>
<reference evidence="5" key="1">
    <citation type="submission" date="2016-06" db="EMBL/GenBank/DDBJ databases">
        <authorList>
            <person name="de Vries S.P.W."/>
            <person name="Hadjirin N.F."/>
            <person name="Lay E.M."/>
            <person name="Zadoks R.N."/>
            <person name="Peacock S.J."/>
            <person name="Parkhill J."/>
            <person name="Grant A.J."/>
            <person name="Mcdougall S."/>
            <person name="Holmes M.A."/>
        </authorList>
    </citation>
    <scope>NUCLEOTIDE SEQUENCE [LARGE SCALE GENOMIC DNA]</scope>
    <source>
        <strain evidence="5">NZ1587</strain>
    </source>
</reference>
<evidence type="ECO:0000256" key="3">
    <source>
        <dbReference type="ARBA" id="ARBA00022737"/>
    </source>
</evidence>
<dbReference type="InterPro" id="IPR051159">
    <property type="entry name" value="Hexapeptide_acetyltransf"/>
</dbReference>
<dbReference type="OrthoDB" id="9812571at2"/>
<proteinExistence type="inferred from homology"/>
<keyword evidence="3" id="KW-0677">Repeat</keyword>
<dbReference type="SUPFAM" id="SSF51161">
    <property type="entry name" value="Trimeric LpxA-like enzymes"/>
    <property type="match status" value="1"/>
</dbReference>
<comment type="similarity">
    <text evidence="1">Belongs to the transferase hexapeptide repeat family.</text>
</comment>
<dbReference type="PANTHER" id="PTHR23416:SF23">
    <property type="entry name" value="ACETYLTRANSFERASE C18B11.09C-RELATED"/>
    <property type="match status" value="1"/>
</dbReference>
<dbReference type="EMBL" id="LZDD01000001">
    <property type="protein sequence ID" value="OJF72000.1"/>
    <property type="molecule type" value="Genomic_DNA"/>
</dbReference>
<dbReference type="PANTHER" id="PTHR23416">
    <property type="entry name" value="SIALIC ACID SYNTHASE-RELATED"/>
    <property type="match status" value="1"/>
</dbReference>
<dbReference type="Proteomes" id="UP000182015">
    <property type="component" value="Unassembled WGS sequence"/>
</dbReference>
<dbReference type="InterPro" id="IPR011004">
    <property type="entry name" value="Trimer_LpxA-like_sf"/>
</dbReference>
<evidence type="ECO:0000256" key="2">
    <source>
        <dbReference type="ARBA" id="ARBA00022679"/>
    </source>
</evidence>
<dbReference type="Gene3D" id="2.160.10.10">
    <property type="entry name" value="Hexapeptide repeat proteins"/>
    <property type="match status" value="1"/>
</dbReference>
<sequence length="176" mass="19229">MIERRYTSFKDSALFEEAIALTMEINSHYHSPEEIRDLMSQVTGQKVPDSLRVFPPFYTDFGKNTTFEENVFLNSGCHFQDQGGIHIGEGSLIGHNVVLATVNHALEPSKNRKNSYDSIVIGKHVWIGSNATILPGVTVGDWAVVAASAVVTKDVPAYTVVGGVPAKILKEVDPES</sequence>
<dbReference type="AlphaFoldDB" id="A0A1L8MMJ5"/>
<evidence type="ECO:0000256" key="1">
    <source>
        <dbReference type="ARBA" id="ARBA00007274"/>
    </source>
</evidence>
<dbReference type="RefSeq" id="WP_071792639.1">
    <property type="nucleotide sequence ID" value="NZ_LZDD01000001.1"/>
</dbReference>
<comment type="caution">
    <text evidence="4">The sequence shown here is derived from an EMBL/GenBank/DDBJ whole genome shotgun (WGS) entry which is preliminary data.</text>
</comment>
<dbReference type="Pfam" id="PF00132">
    <property type="entry name" value="Hexapep"/>
    <property type="match status" value="1"/>
</dbReference>
<dbReference type="InterPro" id="IPR001451">
    <property type="entry name" value="Hexapep"/>
</dbReference>
<gene>
    <name evidence="4" type="ORF">A9Q68_00210</name>
</gene>
<dbReference type="InterPro" id="IPR018357">
    <property type="entry name" value="Hexapep_transf_CS"/>
</dbReference>
<evidence type="ECO:0000313" key="4">
    <source>
        <dbReference type="EMBL" id="OJF72000.1"/>
    </source>
</evidence>
<organism evidence="4 5">
    <name type="scientific">Streptococcus bovimastitidis</name>
    <dbReference type="NCBI Taxonomy" id="1856638"/>
    <lineage>
        <taxon>Bacteria</taxon>
        <taxon>Bacillati</taxon>
        <taxon>Bacillota</taxon>
        <taxon>Bacilli</taxon>
        <taxon>Lactobacillales</taxon>
        <taxon>Streptococcaceae</taxon>
        <taxon>Streptococcus</taxon>
    </lineage>
</organism>
<dbReference type="PROSITE" id="PS00101">
    <property type="entry name" value="HEXAPEP_TRANSFERASES"/>
    <property type="match status" value="1"/>
</dbReference>
<dbReference type="STRING" id="1856638.A9Q68_00210"/>
<accession>A0A1L8MMJ5</accession>
<keyword evidence="2 4" id="KW-0808">Transferase</keyword>